<dbReference type="Gramene" id="TraesCAD_scaffold_050141_01G000500.1">
    <property type="protein sequence ID" value="TraesCAD_scaffold_050141_01G000500.1"/>
    <property type="gene ID" value="TraesCAD_scaffold_050141_01G000500"/>
</dbReference>
<evidence type="ECO:0000313" key="4">
    <source>
        <dbReference type="Proteomes" id="UP000019116"/>
    </source>
</evidence>
<dbReference type="PANTHER" id="PTHR11926:SF715">
    <property type="entry name" value="OS04G0204000 PROTEIN"/>
    <property type="match status" value="1"/>
</dbReference>
<dbReference type="OrthoDB" id="678493at2759"/>
<reference evidence="3" key="2">
    <citation type="submission" date="2018-10" db="UniProtKB">
        <authorList>
            <consortium name="EnsemblPlants"/>
        </authorList>
    </citation>
    <scope>IDENTIFICATION</scope>
</reference>
<keyword evidence="4" id="KW-1185">Reference proteome</keyword>
<reference evidence="3" key="1">
    <citation type="submission" date="2018-08" db="EMBL/GenBank/DDBJ databases">
        <authorList>
            <person name="Rossello M."/>
        </authorList>
    </citation>
    <scope>NUCLEOTIDE SEQUENCE [LARGE SCALE GENOMIC DNA]</scope>
    <source>
        <strain evidence="3">cv. Chinese Spring</strain>
    </source>
</reference>
<organism evidence="3">
    <name type="scientific">Triticum aestivum</name>
    <name type="common">Wheat</name>
    <dbReference type="NCBI Taxonomy" id="4565"/>
    <lineage>
        <taxon>Eukaryota</taxon>
        <taxon>Viridiplantae</taxon>
        <taxon>Streptophyta</taxon>
        <taxon>Embryophyta</taxon>
        <taxon>Tracheophyta</taxon>
        <taxon>Spermatophyta</taxon>
        <taxon>Magnoliopsida</taxon>
        <taxon>Liliopsida</taxon>
        <taxon>Poales</taxon>
        <taxon>Poaceae</taxon>
        <taxon>BOP clade</taxon>
        <taxon>Pooideae</taxon>
        <taxon>Triticodae</taxon>
        <taxon>Triticeae</taxon>
        <taxon>Triticinae</taxon>
        <taxon>Triticum</taxon>
    </lineage>
</organism>
<protein>
    <recommendedName>
        <fullName evidence="2">Glycosyltransferase N-terminal domain-containing protein</fullName>
    </recommendedName>
</protein>
<dbReference type="Gene3D" id="3.40.50.2000">
    <property type="entry name" value="Glycogen Phosphorylase B"/>
    <property type="match status" value="1"/>
</dbReference>
<comment type="similarity">
    <text evidence="1">Belongs to the UDP-glycosyltransferase family.</text>
</comment>
<dbReference type="SUPFAM" id="SSF53756">
    <property type="entry name" value="UDP-Glycosyltransferase/glycogen phosphorylase"/>
    <property type="match status" value="1"/>
</dbReference>
<dbReference type="Proteomes" id="UP000019116">
    <property type="component" value="Chromosome 2A"/>
</dbReference>
<name>A0A3B6ARK9_WHEAT</name>
<evidence type="ECO:0000256" key="1">
    <source>
        <dbReference type="ARBA" id="ARBA00009995"/>
    </source>
</evidence>
<dbReference type="SMR" id="A0A3B6ARK9"/>
<evidence type="ECO:0000313" key="3">
    <source>
        <dbReference type="EnsemblPlants" id="TraesCS2A02G056200.1"/>
    </source>
</evidence>
<sequence length="163" mass="17231">MESDERGGAHVLLVPLPAQGHMNPMLQLGRRLAYHGLRPTLAATRYVLSMGPPPGDPFRVAAFSDGFDDGGMASCPDPVEYCRRAEAVGSETLAQVIAEEMRAGRTPSVMVYDPNMAWAPRVAKAAGVPTGAFMSQSCANNLIYGEAWAGRAPLPMADGSGAR</sequence>
<dbReference type="OMA" id="IMENTTE"/>
<dbReference type="InterPro" id="IPR058980">
    <property type="entry name" value="Glyco_transf_N"/>
</dbReference>
<dbReference type="PANTHER" id="PTHR11926">
    <property type="entry name" value="GLUCOSYL/GLUCURONOSYL TRANSFERASES"/>
    <property type="match status" value="1"/>
</dbReference>
<dbReference type="Gramene" id="TraesCS2A03G0109100.1">
    <property type="protein sequence ID" value="TraesCS2A03G0109100.1.CDS"/>
    <property type="gene ID" value="TraesCS2A03G0109100"/>
</dbReference>
<dbReference type="Pfam" id="PF26168">
    <property type="entry name" value="Glyco_transf_N"/>
    <property type="match status" value="1"/>
</dbReference>
<feature type="domain" description="Glycosyltransferase N-terminal" evidence="2">
    <location>
        <begin position="11"/>
        <end position="44"/>
    </location>
</feature>
<proteinExistence type="inferred from homology"/>
<evidence type="ECO:0000259" key="2">
    <source>
        <dbReference type="Pfam" id="PF26168"/>
    </source>
</evidence>
<dbReference type="Gramene" id="TraesROB_scaffold_044185_01G000500.1">
    <property type="protein sequence ID" value="TraesROB_scaffold_044185_01G000500.1"/>
    <property type="gene ID" value="TraesROB_scaffold_044185_01G000500"/>
</dbReference>
<dbReference type="EnsemblPlants" id="TraesCS2A02G056200.1">
    <property type="protein sequence ID" value="TraesCS2A02G056200.1"/>
    <property type="gene ID" value="TraesCS2A02G056200"/>
</dbReference>
<dbReference type="AlphaFoldDB" id="A0A3B6ARK9"/>
<accession>A0A3B6ARK9</accession>
<dbReference type="Gramene" id="TraesCS2A02G056200.1">
    <property type="protein sequence ID" value="TraesCS2A02G056200.1"/>
    <property type="gene ID" value="TraesCS2A02G056200"/>
</dbReference>
<dbReference type="STRING" id="4565.A0A3B6ARK9"/>